<dbReference type="GO" id="GO:0035721">
    <property type="term" value="P:intraciliary retrograde transport"/>
    <property type="evidence" value="ECO:0007669"/>
    <property type="project" value="InterPro"/>
</dbReference>
<feature type="domain" description="IFT121-like zinc finger" evidence="12">
    <location>
        <begin position="1498"/>
        <end position="1546"/>
    </location>
</feature>
<keyword evidence="4" id="KW-0677">Repeat</keyword>
<evidence type="ECO:0000256" key="3">
    <source>
        <dbReference type="ARBA" id="ARBA00022574"/>
    </source>
</evidence>
<evidence type="ECO:0000259" key="14">
    <source>
        <dbReference type="Pfam" id="PF24762"/>
    </source>
</evidence>
<keyword evidence="7" id="KW-0969">Cilium</keyword>
<dbReference type="GO" id="GO:0030991">
    <property type="term" value="C:intraciliary transport particle A"/>
    <property type="evidence" value="ECO:0007669"/>
    <property type="project" value="TreeGrafter"/>
</dbReference>
<dbReference type="EMBL" id="CAXLJL010000234">
    <property type="protein sequence ID" value="CAL5134860.1"/>
    <property type="molecule type" value="Genomic_DNA"/>
</dbReference>
<accession>A0AAV2TDR8</accession>
<dbReference type="Proteomes" id="UP001497525">
    <property type="component" value="Unassembled WGS sequence"/>
</dbReference>
<feature type="region of interest" description="Disordered" evidence="10">
    <location>
        <begin position="772"/>
        <end position="800"/>
    </location>
</feature>
<evidence type="ECO:0000259" key="11">
    <source>
        <dbReference type="Pfam" id="PF15911"/>
    </source>
</evidence>
<feature type="domain" description="WDR19 first beta-propeller" evidence="13">
    <location>
        <begin position="19"/>
        <end position="352"/>
    </location>
</feature>
<protein>
    <recommendedName>
        <fullName evidence="17">WD repeat-containing protein 19</fullName>
    </recommendedName>
</protein>
<evidence type="ECO:0000313" key="15">
    <source>
        <dbReference type="EMBL" id="CAL5134860.1"/>
    </source>
</evidence>
<dbReference type="Gene3D" id="1.25.40.470">
    <property type="match status" value="2"/>
</dbReference>
<dbReference type="InterPro" id="IPR057855">
    <property type="entry name" value="Beta-prop_WDR19_1st"/>
</dbReference>
<dbReference type="InterPro" id="IPR040379">
    <property type="entry name" value="WDR19/dyf-2"/>
</dbReference>
<name>A0AAV2TDR8_CALDB</name>
<dbReference type="InterPro" id="IPR015943">
    <property type="entry name" value="WD40/YVTN_repeat-like_dom_sf"/>
</dbReference>
<dbReference type="SMART" id="SM00320">
    <property type="entry name" value="WD40"/>
    <property type="match status" value="5"/>
</dbReference>
<evidence type="ECO:0000256" key="8">
    <source>
        <dbReference type="ARBA" id="ARBA00023212"/>
    </source>
</evidence>
<dbReference type="FunFam" id="2.130.10.10:FF:000242">
    <property type="entry name" value="WD repeat domain 19, isoform CRA_a"/>
    <property type="match status" value="1"/>
</dbReference>
<evidence type="ECO:0000256" key="7">
    <source>
        <dbReference type="ARBA" id="ARBA00023069"/>
    </source>
</evidence>
<dbReference type="SUPFAM" id="SSF50978">
    <property type="entry name" value="WD40 repeat-like"/>
    <property type="match status" value="1"/>
</dbReference>
<dbReference type="SUPFAM" id="SSF69322">
    <property type="entry name" value="Tricorn protease domain 2"/>
    <property type="match status" value="1"/>
</dbReference>
<feature type="region of interest" description="Disordered" evidence="10">
    <location>
        <begin position="1447"/>
        <end position="1476"/>
    </location>
</feature>
<dbReference type="GO" id="GO:0008104">
    <property type="term" value="P:intracellular protein localization"/>
    <property type="evidence" value="ECO:0007669"/>
    <property type="project" value="UniProtKB-ARBA"/>
</dbReference>
<dbReference type="InterPro" id="IPR056168">
    <property type="entry name" value="TPR_IF140/IFT172/WDR19"/>
</dbReference>
<gene>
    <name evidence="15" type="ORF">CDAUBV1_LOCUS8817</name>
</gene>
<evidence type="ECO:0000259" key="13">
    <source>
        <dbReference type="Pfam" id="PF23389"/>
    </source>
</evidence>
<evidence type="ECO:0000256" key="9">
    <source>
        <dbReference type="ARBA" id="ARBA00023273"/>
    </source>
</evidence>
<dbReference type="PANTHER" id="PTHR14920:SF0">
    <property type="entry name" value="WD REPEAT DOMAIN 19"/>
    <property type="match status" value="1"/>
</dbReference>
<evidence type="ECO:0000256" key="10">
    <source>
        <dbReference type="SAM" id="MobiDB-lite"/>
    </source>
</evidence>
<comment type="caution">
    <text evidence="15">The sequence shown here is derived from an EMBL/GenBank/DDBJ whole genome shotgun (WGS) entry which is preliminary data.</text>
</comment>
<dbReference type="InterPro" id="IPR039468">
    <property type="entry name" value="WDR19_WD40_rpt"/>
</dbReference>
<keyword evidence="5" id="KW-0970">Cilium biogenesis/degradation</keyword>
<feature type="domain" description="IF140/IFT172/WDR19 TPR" evidence="14">
    <location>
        <begin position="813"/>
        <end position="957"/>
    </location>
</feature>
<dbReference type="Pfam" id="PF23389">
    <property type="entry name" value="Beta-prop_WDR19_1st"/>
    <property type="match status" value="1"/>
</dbReference>
<keyword evidence="2" id="KW-0963">Cytoplasm</keyword>
<evidence type="ECO:0000259" key="12">
    <source>
        <dbReference type="Pfam" id="PF23145"/>
    </source>
</evidence>
<evidence type="ECO:0000256" key="5">
    <source>
        <dbReference type="ARBA" id="ARBA00022794"/>
    </source>
</evidence>
<dbReference type="InterPro" id="IPR036322">
    <property type="entry name" value="WD40_repeat_dom_sf"/>
</dbReference>
<dbReference type="Pfam" id="PF15911">
    <property type="entry name" value="Beta-prop_WDR19_2nd"/>
    <property type="match status" value="1"/>
</dbReference>
<evidence type="ECO:0000256" key="6">
    <source>
        <dbReference type="ARBA" id="ARBA00022803"/>
    </source>
</evidence>
<keyword evidence="9" id="KW-0966">Cell projection</keyword>
<dbReference type="PANTHER" id="PTHR14920">
    <property type="entry name" value="OSMOTIC AVOIDANCE ABNORMAL PROTEIN 1/WD REPEAT MEMBRANE PROTEIN"/>
    <property type="match status" value="1"/>
</dbReference>
<keyword evidence="6" id="KW-0802">TPR repeat</keyword>
<feature type="compositionally biased region" description="Basic and acidic residues" evidence="10">
    <location>
        <begin position="772"/>
        <end position="791"/>
    </location>
</feature>
<evidence type="ECO:0008006" key="17">
    <source>
        <dbReference type="Google" id="ProtNLM"/>
    </source>
</evidence>
<dbReference type="InterPro" id="IPR001680">
    <property type="entry name" value="WD40_rpt"/>
</dbReference>
<dbReference type="InterPro" id="IPR011990">
    <property type="entry name" value="TPR-like_helical_dom_sf"/>
</dbReference>
<keyword evidence="8" id="KW-0206">Cytoskeleton</keyword>
<evidence type="ECO:0000256" key="1">
    <source>
        <dbReference type="ARBA" id="ARBA00004120"/>
    </source>
</evidence>
<dbReference type="GO" id="GO:0005929">
    <property type="term" value="C:cilium"/>
    <property type="evidence" value="ECO:0007669"/>
    <property type="project" value="UniProtKB-ARBA"/>
</dbReference>
<organism evidence="15 16">
    <name type="scientific">Calicophoron daubneyi</name>
    <name type="common">Rumen fluke</name>
    <name type="synonym">Paramphistomum daubneyi</name>
    <dbReference type="NCBI Taxonomy" id="300641"/>
    <lineage>
        <taxon>Eukaryota</taxon>
        <taxon>Metazoa</taxon>
        <taxon>Spiralia</taxon>
        <taxon>Lophotrochozoa</taxon>
        <taxon>Platyhelminthes</taxon>
        <taxon>Trematoda</taxon>
        <taxon>Digenea</taxon>
        <taxon>Plagiorchiida</taxon>
        <taxon>Pronocephalata</taxon>
        <taxon>Paramphistomoidea</taxon>
        <taxon>Paramphistomidae</taxon>
        <taxon>Calicophoron</taxon>
    </lineage>
</organism>
<feature type="region of interest" description="Disordered" evidence="10">
    <location>
        <begin position="654"/>
        <end position="674"/>
    </location>
</feature>
<dbReference type="Pfam" id="PF24762">
    <property type="entry name" value="TPR_IF140-IFT172"/>
    <property type="match status" value="2"/>
</dbReference>
<comment type="subcellular location">
    <subcellularLocation>
        <location evidence="1">Cytoplasm</location>
        <location evidence="1">Cytoskeleton</location>
        <location evidence="1">Cilium basal body</location>
    </subcellularLocation>
</comment>
<dbReference type="Pfam" id="PF23145">
    <property type="entry name" value="Zf_2nd_IFT121"/>
    <property type="match status" value="1"/>
</dbReference>
<keyword evidence="3" id="KW-0853">WD repeat</keyword>
<dbReference type="SUPFAM" id="SSF48452">
    <property type="entry name" value="TPR-like"/>
    <property type="match status" value="2"/>
</dbReference>
<dbReference type="FunFam" id="1.25.40.470:FF:000009">
    <property type="entry name" value="WD repeat-containing protein 19 isoform X1"/>
    <property type="match status" value="1"/>
</dbReference>
<sequence>MKKLFSTDIGQYQGNQSVFKLQSSKSNYIAAFGHEQTVSVFDRHGERKIQLPLPGEPIEMVWDADGDNLAIIDDKTPSVCLWDSLSFKITQLSTGLKDHLSTISWSRIGCRLAIGSEKGNLVLYNHKNSKKVSLLGKHTRRINCVAWSKGNLLALAGDDRVVSINSADGDLLNQSSLRDVPSQLQFADMKKEDGMKGCENTVSCTVGSKNLYILNLDDMENPIELAFQSRYGDIAAYRWFGDGYIMVGFTAGYFIVVSTHKSEIGKEIYQVRDHKDGLCDIAVSPILNRCATAGDHCVKIHDLLNVRELTAIIELEEECRPDEEGGEEHLRRAQANCQLQWSDDGQLMAVVTPRQLLHVFLSQLPMLAAVALPGTTGLSARLTSLLEVTVEALPYSKGTNVPRLFQTPQTFIAEVEPTFIGLGVRYLGVGMNNHAWFYELTDTGFDRLAEYDYLTSVDKISVGENYAATCGPSGQLTLHWIDPKTLPTRDPVAVNPIRGAGCALGENVTILESRERRIFPDHSDSSAKVTSFQLTRDFLIFSTNTGKLVHFHLEEWAYLNEYHHSCGIESVFPNPTGTRVVFIDDRGMAFIYNPVLDYLVELPEFSPSVNRILWDLEGTENPLLVAFDTSRIIVYRYFNHGRLLSSSVRVRSSSMTSHTARGDHESNYSPRDDKDHVVPNGPLEIISGQCRTVGVTRLPYGHLPLTICGGEVCTLTPTGRLTRQTLATHAFRAYSEPLLRKENEKAMEMTTTQMSSQLADTIAADGQTIDQRAEERKAGGEGRKAFKKEKTTSNGPKDPSDLQNYFDQAMRAGCFEDAWVFADQLDNQRLWNQLGMACLRVLQFDIAIRAFRRNNHPGLVLAVQRIQNIEDEYLLAGYVAMLLKEFDHAQELFLASSKPTAALEMRRDLLHWDAALQLARTLAPEEIPSICREYAVEMECVGDYVNALMHYERALGHSESDASDSLLFGQLHELGDSSPENGDLRKTGDILMNAELGMKTGQTSTKTASMCGETTLKEHIDLCNAGIARNAIRLGDLKRGVQLAKDSGNPVLQKECADILEQAKQWQEAATLYELAGCYEASVTVYLRCKNYKRAGELLARVVNAPRLHLQYAKAREADGAFKEAVVAYEAAHDWDSVVRLQLDKLGNPDEAVRVVRETKSIEGAKMIAQYFTRINDHASAIQFLVLSKCSEAAFQLARKYHKMELYADVIGPDADSSEYQSIACYFENEKNWYMAGKFYLLAKQYEKAVRHLLRAPYSEDSPALDLALEAVGMAGDARLTHLLIVYLMGEADGVPKDARHLFRLYMVLEQYKEAARTAVIIAREEQTAGNYRSAHDLLYSMVQELRQRNLRVPAEMTDNLGLLHSYILAKVHVKHGDHLRASRMLIRVAENISKFPAHIVPILTSTVIECQKAGLKSASFSYAAMLLRPEYRDKLDPKYRRKFETLVRRPDRRPAAPDDGQEDAKNPEIEPNSPCPSCSSPLLASSLYCTECRSTLPYCIITGNHVIRNDFTVCPKCQFPAIYSELMSFLERKDDTICPMCSAPFERDAIRRIMDPTKMLNAWITAAGENEEAQHEAQRNAPV</sequence>
<reference evidence="15" key="1">
    <citation type="submission" date="2024-06" db="EMBL/GenBank/DDBJ databases">
        <authorList>
            <person name="Liu X."/>
            <person name="Lenzi L."/>
            <person name="Haldenby T S."/>
            <person name="Uol C."/>
        </authorList>
    </citation>
    <scope>NUCLEOTIDE SEQUENCE</scope>
</reference>
<feature type="domain" description="WDR19 WD40 repeat" evidence="11">
    <location>
        <begin position="380"/>
        <end position="640"/>
    </location>
</feature>
<dbReference type="InterPro" id="IPR056170">
    <property type="entry name" value="Znf_IFT121-like"/>
</dbReference>
<proteinExistence type="predicted"/>
<evidence type="ECO:0000256" key="2">
    <source>
        <dbReference type="ARBA" id="ARBA00022490"/>
    </source>
</evidence>
<feature type="compositionally biased region" description="Basic and acidic residues" evidence="10">
    <location>
        <begin position="1447"/>
        <end position="1469"/>
    </location>
</feature>
<evidence type="ECO:0000313" key="16">
    <source>
        <dbReference type="Proteomes" id="UP001497525"/>
    </source>
</evidence>
<feature type="domain" description="IF140/IFT172/WDR19 TPR" evidence="14">
    <location>
        <begin position="1045"/>
        <end position="1253"/>
    </location>
</feature>
<feature type="compositionally biased region" description="Basic and acidic residues" evidence="10">
    <location>
        <begin position="660"/>
        <end position="674"/>
    </location>
</feature>
<dbReference type="GO" id="GO:0060271">
    <property type="term" value="P:cilium assembly"/>
    <property type="evidence" value="ECO:0007669"/>
    <property type="project" value="TreeGrafter"/>
</dbReference>
<evidence type="ECO:0000256" key="4">
    <source>
        <dbReference type="ARBA" id="ARBA00022737"/>
    </source>
</evidence>
<dbReference type="Gene3D" id="2.130.10.10">
    <property type="entry name" value="YVTN repeat-like/Quinoprotein amine dehydrogenase"/>
    <property type="match status" value="2"/>
</dbReference>